<proteinExistence type="predicted"/>
<dbReference type="EMBL" id="GBRH01275340">
    <property type="protein sequence ID" value="JAD22555.1"/>
    <property type="molecule type" value="Transcribed_RNA"/>
</dbReference>
<reference evidence="1" key="1">
    <citation type="submission" date="2014-09" db="EMBL/GenBank/DDBJ databases">
        <authorList>
            <person name="Magalhaes I.L.F."/>
            <person name="Oliveira U."/>
            <person name="Santos F.R."/>
            <person name="Vidigal T.H.D.A."/>
            <person name="Brescovit A.D."/>
            <person name="Santos A.J."/>
        </authorList>
    </citation>
    <scope>NUCLEOTIDE SEQUENCE</scope>
    <source>
        <tissue evidence="1">Shoot tissue taken approximately 20 cm above the soil surface</tissue>
    </source>
</reference>
<reference evidence="1" key="2">
    <citation type="journal article" date="2015" name="Data Brief">
        <title>Shoot transcriptome of the giant reed, Arundo donax.</title>
        <authorList>
            <person name="Barrero R.A."/>
            <person name="Guerrero F.D."/>
            <person name="Moolhuijzen P."/>
            <person name="Goolsby J.A."/>
            <person name="Tidwell J."/>
            <person name="Bellgard S.E."/>
            <person name="Bellgard M.I."/>
        </authorList>
    </citation>
    <scope>NUCLEOTIDE SEQUENCE</scope>
    <source>
        <tissue evidence="1">Shoot tissue taken approximately 20 cm above the soil surface</tissue>
    </source>
</reference>
<evidence type="ECO:0000313" key="1">
    <source>
        <dbReference type="EMBL" id="JAD22555.1"/>
    </source>
</evidence>
<name>A0A0A8YAS8_ARUDO</name>
<organism evidence="1">
    <name type="scientific">Arundo donax</name>
    <name type="common">Giant reed</name>
    <name type="synonym">Donax arundinaceus</name>
    <dbReference type="NCBI Taxonomy" id="35708"/>
    <lineage>
        <taxon>Eukaryota</taxon>
        <taxon>Viridiplantae</taxon>
        <taxon>Streptophyta</taxon>
        <taxon>Embryophyta</taxon>
        <taxon>Tracheophyta</taxon>
        <taxon>Spermatophyta</taxon>
        <taxon>Magnoliopsida</taxon>
        <taxon>Liliopsida</taxon>
        <taxon>Poales</taxon>
        <taxon>Poaceae</taxon>
        <taxon>PACMAD clade</taxon>
        <taxon>Arundinoideae</taxon>
        <taxon>Arundineae</taxon>
        <taxon>Arundo</taxon>
    </lineage>
</organism>
<sequence>MVNLCAFFGPLSTQQQQQSPRLTTRTKQNEIIKEIDRNAINNNIVLNNSSN</sequence>
<dbReference type="AlphaFoldDB" id="A0A0A8YAS8"/>
<protein>
    <submittedName>
        <fullName evidence="1">Uncharacterized protein</fullName>
    </submittedName>
</protein>
<accession>A0A0A8YAS8</accession>